<reference evidence="4" key="1">
    <citation type="submission" date="2020-02" db="EMBL/GenBank/DDBJ databases">
        <title>Streptomyces sp. ASO4wet.</title>
        <authorList>
            <person name="Risdian C."/>
            <person name="Landwehr W."/>
            <person name="Schupp P."/>
            <person name="Wink J."/>
        </authorList>
    </citation>
    <scope>NUCLEOTIDE SEQUENCE [LARGE SCALE GENOMIC DNA]</scope>
    <source>
        <strain evidence="4">ASO4wet</strain>
    </source>
</reference>
<evidence type="ECO:0000256" key="2">
    <source>
        <dbReference type="SAM" id="SignalP"/>
    </source>
</evidence>
<feature type="signal peptide" evidence="2">
    <location>
        <begin position="1"/>
        <end position="26"/>
    </location>
</feature>
<dbReference type="PROSITE" id="PS51257">
    <property type="entry name" value="PROKAR_LIPOPROTEIN"/>
    <property type="match status" value="1"/>
</dbReference>
<keyword evidence="2" id="KW-0732">Signal</keyword>
<accession>A0A7T1T9E7</accession>
<proteinExistence type="predicted"/>
<dbReference type="Pfam" id="PF03640">
    <property type="entry name" value="Lipoprotein_15"/>
    <property type="match status" value="2"/>
</dbReference>
<feature type="chain" id="PRO_5039671869" description="Lipoprotein" evidence="2">
    <location>
        <begin position="27"/>
        <end position="178"/>
    </location>
</feature>
<dbReference type="RefSeq" id="WP_197352559.1">
    <property type="nucleotide sequence ID" value="NZ_CP048882.1"/>
</dbReference>
<dbReference type="EMBL" id="CP048882">
    <property type="protein sequence ID" value="QPP08774.1"/>
    <property type="molecule type" value="Genomic_DNA"/>
</dbReference>
<gene>
    <name evidence="3" type="ORF">G4Z16_22870</name>
</gene>
<name>A0A7T1T9E7_9ACTN</name>
<protein>
    <recommendedName>
        <fullName evidence="5">Lipoprotein</fullName>
    </recommendedName>
</protein>
<evidence type="ECO:0008006" key="5">
    <source>
        <dbReference type="Google" id="ProtNLM"/>
    </source>
</evidence>
<evidence type="ECO:0000256" key="1">
    <source>
        <dbReference type="SAM" id="MobiDB-lite"/>
    </source>
</evidence>
<dbReference type="InterPro" id="IPR005297">
    <property type="entry name" value="Lipoprotein_repeat"/>
</dbReference>
<dbReference type="PANTHER" id="PTHR39335:SF1">
    <property type="entry name" value="BLL4220 PROTEIN"/>
    <property type="match status" value="1"/>
</dbReference>
<sequence>MRNGVRGATVAAAASLLILGSGCGNGGDGGSGASESPSEHAESSANAKTVNARSDGGLGTYLTGGQNKTLYLFEKDKSPESTCSGACAQAWPPMIVKGRPVAGEGGVEKDLLGTSERRDGKTQVTYKDRPLYYYQGDQKAGQTNGQGLDQFGAKWYVLGTDGKAVKKKAKDGGGGGGY</sequence>
<dbReference type="GO" id="GO:0043448">
    <property type="term" value="P:alkane catabolic process"/>
    <property type="evidence" value="ECO:0007669"/>
    <property type="project" value="TreeGrafter"/>
</dbReference>
<dbReference type="Proteomes" id="UP000595046">
    <property type="component" value="Chromosome"/>
</dbReference>
<evidence type="ECO:0000313" key="3">
    <source>
        <dbReference type="EMBL" id="QPP08774.1"/>
    </source>
</evidence>
<keyword evidence="4" id="KW-1185">Reference proteome</keyword>
<dbReference type="KEGG" id="sbat:G4Z16_22870"/>
<dbReference type="AlphaFoldDB" id="A0A7T1T9E7"/>
<evidence type="ECO:0000313" key="4">
    <source>
        <dbReference type="Proteomes" id="UP000595046"/>
    </source>
</evidence>
<feature type="region of interest" description="Disordered" evidence="1">
    <location>
        <begin position="26"/>
        <end position="59"/>
    </location>
</feature>
<dbReference type="PANTHER" id="PTHR39335">
    <property type="entry name" value="BLL4220 PROTEIN"/>
    <property type="match status" value="1"/>
</dbReference>
<organism evidence="3 4">
    <name type="scientific">Streptomyces bathyalis</name>
    <dbReference type="NCBI Taxonomy" id="2710756"/>
    <lineage>
        <taxon>Bacteria</taxon>
        <taxon>Bacillati</taxon>
        <taxon>Actinomycetota</taxon>
        <taxon>Actinomycetes</taxon>
        <taxon>Kitasatosporales</taxon>
        <taxon>Streptomycetaceae</taxon>
        <taxon>Streptomyces</taxon>
    </lineage>
</organism>